<evidence type="ECO:0000256" key="1">
    <source>
        <dbReference type="ARBA" id="ARBA00022670"/>
    </source>
</evidence>
<dbReference type="InterPro" id="IPR029055">
    <property type="entry name" value="Ntn_hydrolases_N"/>
</dbReference>
<dbReference type="InterPro" id="IPR001353">
    <property type="entry name" value="Proteasome_sua/b"/>
</dbReference>
<evidence type="ECO:0000256" key="5">
    <source>
        <dbReference type="ARBA" id="ARBA00026071"/>
    </source>
</evidence>
<name>A0A915K8J6_ROMCU</name>
<keyword evidence="7" id="KW-1185">Reference proteome</keyword>
<evidence type="ECO:0000256" key="4">
    <source>
        <dbReference type="ARBA" id="ARBA00023242"/>
    </source>
</evidence>
<feature type="signal peptide" evidence="6">
    <location>
        <begin position="1"/>
        <end position="19"/>
    </location>
</feature>
<dbReference type="PANTHER" id="PTHR32194:SF4">
    <property type="entry name" value="PROTEASOME SUBUNIT BETA TYPE-7"/>
    <property type="match status" value="1"/>
</dbReference>
<protein>
    <submittedName>
        <fullName evidence="8">Uncharacterized protein</fullName>
    </submittedName>
</protein>
<keyword evidence="4" id="KW-0539">Nucleus</keyword>
<evidence type="ECO:0000313" key="7">
    <source>
        <dbReference type="Proteomes" id="UP000887565"/>
    </source>
</evidence>
<organism evidence="7 8">
    <name type="scientific">Romanomermis culicivorax</name>
    <name type="common">Nematode worm</name>
    <dbReference type="NCBI Taxonomy" id="13658"/>
    <lineage>
        <taxon>Eukaryota</taxon>
        <taxon>Metazoa</taxon>
        <taxon>Ecdysozoa</taxon>
        <taxon>Nematoda</taxon>
        <taxon>Enoplea</taxon>
        <taxon>Dorylaimia</taxon>
        <taxon>Mermithida</taxon>
        <taxon>Mermithoidea</taxon>
        <taxon>Mermithidae</taxon>
        <taxon>Romanomermis</taxon>
    </lineage>
</organism>
<dbReference type="GO" id="GO:0005737">
    <property type="term" value="C:cytoplasm"/>
    <property type="evidence" value="ECO:0007669"/>
    <property type="project" value="TreeGrafter"/>
</dbReference>
<evidence type="ECO:0000313" key="8">
    <source>
        <dbReference type="WBParaSite" id="nRc.2.0.1.t35011-RA"/>
    </source>
</evidence>
<keyword evidence="2" id="KW-0888">Threonine protease</keyword>
<dbReference type="InterPro" id="IPR023333">
    <property type="entry name" value="Proteasome_suB-type"/>
</dbReference>
<accession>A0A915K8J6</accession>
<dbReference type="GO" id="GO:0005839">
    <property type="term" value="C:proteasome core complex"/>
    <property type="evidence" value="ECO:0007669"/>
    <property type="project" value="InterPro"/>
</dbReference>
<sequence>MTRLHFSCLLYSACGAGTAADLDQVTKVIAGNMTLLELKTGESPYVINAVTRAKRDLFKYMGYVGAYLIIGGVDFDGVHLFNVHADGSTLQHSFVADGSGSLAAISVLEKEFKLDMSKCHPSRTVRFVIPTCRQHRLTELRSLRDRGIFYGWVQRLPKHNEGFIKEQEAETLVGKALMAGMESDLNSGNSYSYVVISKNRVFMKTDITPEFCRPQPQAIQFDLKPNTCVDSFVKVVSFANEDQGFLGEEDAKKMDVW</sequence>
<comment type="subunit">
    <text evidence="5">The 26S proteasome consists of a 20S proteasome core and two 19S regulatory subunits. The 20S proteasome core is composed of 28 subunits that are arranged in four stacked rings, resulting in a barrel-shaped structure. The two end rings are each formed by seven alpha subunits, and the two central rings are each formed by seven beta subunits. The catalytic chamber with the active sites is on the inside of the barrel.</text>
</comment>
<feature type="chain" id="PRO_5036676061" evidence="6">
    <location>
        <begin position="20"/>
        <end position="257"/>
    </location>
</feature>
<dbReference type="GO" id="GO:0051603">
    <property type="term" value="P:proteolysis involved in protein catabolic process"/>
    <property type="evidence" value="ECO:0007669"/>
    <property type="project" value="InterPro"/>
</dbReference>
<dbReference type="AlphaFoldDB" id="A0A915K8J6"/>
<dbReference type="Proteomes" id="UP000887565">
    <property type="component" value="Unplaced"/>
</dbReference>
<keyword evidence="1" id="KW-0645">Protease</keyword>
<evidence type="ECO:0000256" key="3">
    <source>
        <dbReference type="ARBA" id="ARBA00022801"/>
    </source>
</evidence>
<evidence type="ECO:0000256" key="2">
    <source>
        <dbReference type="ARBA" id="ARBA00022698"/>
    </source>
</evidence>
<reference evidence="8" key="1">
    <citation type="submission" date="2022-11" db="UniProtKB">
        <authorList>
            <consortium name="WormBaseParasite"/>
        </authorList>
    </citation>
    <scope>IDENTIFICATION</scope>
</reference>
<dbReference type="Gene3D" id="3.60.20.10">
    <property type="entry name" value="Glutamine Phosphoribosylpyrophosphate, subunit 1, domain 1"/>
    <property type="match status" value="1"/>
</dbReference>
<dbReference type="PANTHER" id="PTHR32194">
    <property type="entry name" value="METALLOPROTEASE TLDD"/>
    <property type="match status" value="1"/>
</dbReference>
<proteinExistence type="predicted"/>
<keyword evidence="3" id="KW-0378">Hydrolase</keyword>
<dbReference type="SUPFAM" id="SSF56235">
    <property type="entry name" value="N-terminal nucleophile aminohydrolases (Ntn hydrolases)"/>
    <property type="match status" value="1"/>
</dbReference>
<dbReference type="Pfam" id="PF00227">
    <property type="entry name" value="Proteasome"/>
    <property type="match status" value="1"/>
</dbReference>
<dbReference type="WBParaSite" id="nRc.2.0.1.t35011-RA">
    <property type="protein sequence ID" value="nRc.2.0.1.t35011-RA"/>
    <property type="gene ID" value="nRc.2.0.1.g35011"/>
</dbReference>
<evidence type="ECO:0000256" key="6">
    <source>
        <dbReference type="SAM" id="SignalP"/>
    </source>
</evidence>
<dbReference type="GO" id="GO:0004298">
    <property type="term" value="F:threonine-type endopeptidase activity"/>
    <property type="evidence" value="ECO:0007669"/>
    <property type="project" value="UniProtKB-KW"/>
</dbReference>
<keyword evidence="6" id="KW-0732">Signal</keyword>